<organism evidence="1 2">
    <name type="scientific">Ilyodon furcidens</name>
    <name type="common">goldbreast splitfin</name>
    <dbReference type="NCBI Taxonomy" id="33524"/>
    <lineage>
        <taxon>Eukaryota</taxon>
        <taxon>Metazoa</taxon>
        <taxon>Chordata</taxon>
        <taxon>Craniata</taxon>
        <taxon>Vertebrata</taxon>
        <taxon>Euteleostomi</taxon>
        <taxon>Actinopterygii</taxon>
        <taxon>Neopterygii</taxon>
        <taxon>Teleostei</taxon>
        <taxon>Neoteleostei</taxon>
        <taxon>Acanthomorphata</taxon>
        <taxon>Ovalentaria</taxon>
        <taxon>Atherinomorphae</taxon>
        <taxon>Cyprinodontiformes</taxon>
        <taxon>Goodeidae</taxon>
        <taxon>Ilyodon</taxon>
    </lineage>
</organism>
<evidence type="ECO:0008006" key="3">
    <source>
        <dbReference type="Google" id="ProtNLM"/>
    </source>
</evidence>
<proteinExistence type="predicted"/>
<protein>
    <recommendedName>
        <fullName evidence="3">Secreted protein</fullName>
    </recommendedName>
</protein>
<dbReference type="Proteomes" id="UP001482620">
    <property type="component" value="Unassembled WGS sequence"/>
</dbReference>
<sequence length="109" mass="12096">MITALMQCGIEAISLWFCCIEMGAQVALIVAFRSSALLGLVYHLPLDSTPYILCGVQVRPVCQPVKQSNTMITEPAFSVFGRVGRCQVLLGNEIGFFIRLFSRRKQDVL</sequence>
<comment type="caution">
    <text evidence="1">The sequence shown here is derived from an EMBL/GenBank/DDBJ whole genome shotgun (WGS) entry which is preliminary data.</text>
</comment>
<name>A0ABV0U453_9TELE</name>
<gene>
    <name evidence="1" type="ORF">ILYODFUR_038328</name>
</gene>
<evidence type="ECO:0000313" key="1">
    <source>
        <dbReference type="EMBL" id="MEQ2238918.1"/>
    </source>
</evidence>
<dbReference type="EMBL" id="JAHRIQ010055701">
    <property type="protein sequence ID" value="MEQ2238918.1"/>
    <property type="molecule type" value="Genomic_DNA"/>
</dbReference>
<keyword evidence="2" id="KW-1185">Reference proteome</keyword>
<reference evidence="1 2" key="1">
    <citation type="submission" date="2021-06" db="EMBL/GenBank/DDBJ databases">
        <authorList>
            <person name="Palmer J.M."/>
        </authorList>
    </citation>
    <scope>NUCLEOTIDE SEQUENCE [LARGE SCALE GENOMIC DNA]</scope>
    <source>
        <strain evidence="2">if_2019</strain>
        <tissue evidence="1">Muscle</tissue>
    </source>
</reference>
<accession>A0ABV0U453</accession>
<evidence type="ECO:0000313" key="2">
    <source>
        <dbReference type="Proteomes" id="UP001482620"/>
    </source>
</evidence>